<evidence type="ECO:0000313" key="2">
    <source>
        <dbReference type="EMBL" id="ESO89116.1"/>
    </source>
</evidence>
<dbReference type="RefSeq" id="XP_009060157.1">
    <property type="nucleotide sequence ID" value="XM_009061909.1"/>
</dbReference>
<proteinExistence type="predicted"/>
<sequence>MELDSKLKVNPVISETSTIDSLPVVEIRPFTRQVWRRERSFAEFYNKPPETNQNAEQRYYPGENLPNIVEVLADITQSSNKVEDDKKRTKTITHPKMPSINVSASYSSPSIIASFITKGDRTKTTLFLSQQEENPKSYSCRKQALNSATVRRHQQMKLDGDPLNLPEELPNRFVYLNPLNYYKQRAMKHKKYRQSHHSSAPSDDRIKDISSLPGREIGIIGIQRKRSAAKPRLRPLSATKRESSVHGLKSDGMGKDIKQALVFPESKSTIIEQQLEIDRSFHLQRCRRNMDIGYTSLELLQHLQNETGFSRSLTQGELAIQQGKVKNKTKSKGEKSTKSLAPVVQMTRRRGKILSIRKLGPDPIVQSTGKSKNILETKESIKETIPEGMDINSNGSDVSMVSENGEKPMSGTGSENSSGSMESNECEEKELFRGKENDDQLLIDTPTMNTPAKESHTQSPLIEMVARVNSDHTSSLLRTTSAVTESGNDSIGSVDSPAAPKHSESVSSELLETKDTVLLPELPRRPKACAYDAESCKKHNSETEKNVSDIKKNVANDSENNDFAPFGNKDRTGSSETPGVGPELESSEDKPLNMCDNDSQLSDFNINSTGETKHNIKLRGDNVDNNLGDFTKRIDDIEDPLIKDQQTQNDSVIDSVDLTEDPLLPSNTFLTTNV</sequence>
<protein>
    <submittedName>
        <fullName evidence="2">Uncharacterized protein</fullName>
    </submittedName>
</protein>
<feature type="compositionally biased region" description="Polar residues" evidence="1">
    <location>
        <begin position="481"/>
        <end position="493"/>
    </location>
</feature>
<feature type="compositionally biased region" description="Polar residues" evidence="1">
    <location>
        <begin position="391"/>
        <end position="402"/>
    </location>
</feature>
<feature type="region of interest" description="Disordered" evidence="1">
    <location>
        <begin position="531"/>
        <end position="593"/>
    </location>
</feature>
<evidence type="ECO:0000313" key="3">
    <source>
        <dbReference type="Proteomes" id="UP000030746"/>
    </source>
</evidence>
<accession>V4A757</accession>
<feature type="region of interest" description="Disordered" evidence="1">
    <location>
        <begin position="481"/>
        <end position="514"/>
    </location>
</feature>
<feature type="region of interest" description="Disordered" evidence="1">
    <location>
        <begin position="387"/>
        <end position="435"/>
    </location>
</feature>
<dbReference type="OrthoDB" id="6095751at2759"/>
<feature type="compositionally biased region" description="Basic and acidic residues" evidence="1">
    <location>
        <begin position="239"/>
        <end position="251"/>
    </location>
</feature>
<reference evidence="2 3" key="1">
    <citation type="journal article" date="2013" name="Nature">
        <title>Insights into bilaterian evolution from three spiralian genomes.</title>
        <authorList>
            <person name="Simakov O."/>
            <person name="Marletaz F."/>
            <person name="Cho S.J."/>
            <person name="Edsinger-Gonzales E."/>
            <person name="Havlak P."/>
            <person name="Hellsten U."/>
            <person name="Kuo D.H."/>
            <person name="Larsson T."/>
            <person name="Lv J."/>
            <person name="Arendt D."/>
            <person name="Savage R."/>
            <person name="Osoegawa K."/>
            <person name="de Jong P."/>
            <person name="Grimwood J."/>
            <person name="Chapman J.A."/>
            <person name="Shapiro H."/>
            <person name="Aerts A."/>
            <person name="Otillar R.P."/>
            <person name="Terry A.Y."/>
            <person name="Boore J.L."/>
            <person name="Grigoriev I.V."/>
            <person name="Lindberg D.R."/>
            <person name="Seaver E.C."/>
            <person name="Weisblat D.A."/>
            <person name="Putnam N.H."/>
            <person name="Rokhsar D.S."/>
        </authorList>
    </citation>
    <scope>NUCLEOTIDE SEQUENCE [LARGE SCALE GENOMIC DNA]</scope>
</reference>
<dbReference type="Proteomes" id="UP000030746">
    <property type="component" value="Unassembled WGS sequence"/>
</dbReference>
<organism evidence="2 3">
    <name type="scientific">Lottia gigantea</name>
    <name type="common">Giant owl limpet</name>
    <dbReference type="NCBI Taxonomy" id="225164"/>
    <lineage>
        <taxon>Eukaryota</taxon>
        <taxon>Metazoa</taxon>
        <taxon>Spiralia</taxon>
        <taxon>Lophotrochozoa</taxon>
        <taxon>Mollusca</taxon>
        <taxon>Gastropoda</taxon>
        <taxon>Patellogastropoda</taxon>
        <taxon>Lottioidea</taxon>
        <taxon>Lottiidae</taxon>
        <taxon>Lottia</taxon>
    </lineage>
</organism>
<keyword evidence="3" id="KW-1185">Reference proteome</keyword>
<dbReference type="KEGG" id="lgi:LOTGIDRAFT_154199"/>
<dbReference type="CTD" id="20236236"/>
<gene>
    <name evidence="2" type="ORF">LOTGIDRAFT_154199</name>
</gene>
<feature type="compositionally biased region" description="Low complexity" evidence="1">
    <location>
        <begin position="409"/>
        <end position="423"/>
    </location>
</feature>
<dbReference type="HOGENOM" id="CLU_407850_0_0_1"/>
<feature type="compositionally biased region" description="Basic and acidic residues" evidence="1">
    <location>
        <begin position="534"/>
        <end position="554"/>
    </location>
</feature>
<evidence type="ECO:0000256" key="1">
    <source>
        <dbReference type="SAM" id="MobiDB-lite"/>
    </source>
</evidence>
<dbReference type="EMBL" id="KB202619">
    <property type="protein sequence ID" value="ESO89116.1"/>
    <property type="molecule type" value="Genomic_DNA"/>
</dbReference>
<feature type="compositionally biased region" description="Basic residues" evidence="1">
    <location>
        <begin position="224"/>
        <end position="233"/>
    </location>
</feature>
<name>V4A757_LOTGI</name>
<dbReference type="GeneID" id="20236236"/>
<dbReference type="AlphaFoldDB" id="V4A757"/>
<feature type="region of interest" description="Disordered" evidence="1">
    <location>
        <begin position="224"/>
        <end position="251"/>
    </location>
</feature>